<dbReference type="GO" id="GO:0051015">
    <property type="term" value="F:actin filament binding"/>
    <property type="evidence" value="ECO:0007669"/>
    <property type="project" value="TreeGrafter"/>
</dbReference>
<feature type="repeat" description="WD" evidence="10">
    <location>
        <begin position="490"/>
        <end position="531"/>
    </location>
</feature>
<evidence type="ECO:0000256" key="9">
    <source>
        <dbReference type="PROSITE-ProRule" id="PRU00192"/>
    </source>
</evidence>
<dbReference type="InterPro" id="IPR036322">
    <property type="entry name" value="WD40_repeat_dom_sf"/>
</dbReference>
<evidence type="ECO:0000256" key="14">
    <source>
        <dbReference type="SAM" id="Phobius"/>
    </source>
</evidence>
<dbReference type="Pfam" id="PF00400">
    <property type="entry name" value="WD40"/>
    <property type="match status" value="4"/>
</dbReference>
<dbReference type="Gene3D" id="1.20.1270.60">
    <property type="entry name" value="Arfaptin homology (AH) domain/BAR domain"/>
    <property type="match status" value="1"/>
</dbReference>
<dbReference type="InterPro" id="IPR001680">
    <property type="entry name" value="WD40_rpt"/>
</dbReference>
<keyword evidence="7 11" id="KW-0175">Coiled coil</keyword>
<dbReference type="Pfam" id="PF22699">
    <property type="entry name" value="GMIP-like_FCH"/>
    <property type="match status" value="1"/>
</dbReference>
<dbReference type="Pfam" id="PF07653">
    <property type="entry name" value="SH3_2"/>
    <property type="match status" value="1"/>
</dbReference>
<feature type="region of interest" description="Disordered" evidence="13">
    <location>
        <begin position="1280"/>
        <end position="1299"/>
    </location>
</feature>
<dbReference type="GO" id="GO:0005884">
    <property type="term" value="C:actin filament"/>
    <property type="evidence" value="ECO:0007669"/>
    <property type="project" value="TreeGrafter"/>
</dbReference>
<dbReference type="SMART" id="SM00326">
    <property type="entry name" value="SH3"/>
    <property type="match status" value="2"/>
</dbReference>
<evidence type="ECO:0000313" key="17">
    <source>
        <dbReference type="EMBL" id="PRP76907.1"/>
    </source>
</evidence>
<feature type="repeat" description="WD" evidence="10">
    <location>
        <begin position="448"/>
        <end position="489"/>
    </location>
</feature>
<dbReference type="PROSITE" id="PS50082">
    <property type="entry name" value="WD_REPEATS_2"/>
    <property type="match status" value="4"/>
</dbReference>
<dbReference type="InterPro" id="IPR031160">
    <property type="entry name" value="F_BAR_dom"/>
</dbReference>
<proteinExistence type="predicted"/>
<dbReference type="OrthoDB" id="1723750at2759"/>
<evidence type="ECO:0000256" key="7">
    <source>
        <dbReference type="ARBA" id="ARBA00023054"/>
    </source>
</evidence>
<evidence type="ECO:0000256" key="1">
    <source>
        <dbReference type="ARBA" id="ARBA00004245"/>
    </source>
</evidence>
<keyword evidence="3" id="KW-0963">Cytoplasm</keyword>
<evidence type="ECO:0000256" key="13">
    <source>
        <dbReference type="SAM" id="MobiDB-lite"/>
    </source>
</evidence>
<dbReference type="InterPro" id="IPR001060">
    <property type="entry name" value="FCH_dom"/>
</dbReference>
<evidence type="ECO:0000256" key="5">
    <source>
        <dbReference type="ARBA" id="ARBA00022574"/>
    </source>
</evidence>
<dbReference type="CDD" id="cd02440">
    <property type="entry name" value="AdoMet_MTases"/>
    <property type="match status" value="1"/>
</dbReference>
<dbReference type="CDD" id="cd00200">
    <property type="entry name" value="WD40"/>
    <property type="match status" value="1"/>
</dbReference>
<reference evidence="17 18" key="1">
    <citation type="journal article" date="2018" name="Genome Biol. Evol.">
        <title>Multiple Roots of Fruiting Body Formation in Amoebozoa.</title>
        <authorList>
            <person name="Hillmann F."/>
            <person name="Forbes G."/>
            <person name="Novohradska S."/>
            <person name="Ferling I."/>
            <person name="Riege K."/>
            <person name="Groth M."/>
            <person name="Westermann M."/>
            <person name="Marz M."/>
            <person name="Spaller T."/>
            <person name="Winckler T."/>
            <person name="Schaap P."/>
            <person name="Glockner G."/>
        </authorList>
    </citation>
    <scope>NUCLEOTIDE SEQUENCE [LARGE SCALE GENOMIC DNA]</scope>
    <source>
        <strain evidence="17 18">Jena</strain>
    </source>
</reference>
<dbReference type="Pfam" id="PF14604">
    <property type="entry name" value="SH3_9"/>
    <property type="match status" value="1"/>
</dbReference>
<dbReference type="SUPFAM" id="SSF50978">
    <property type="entry name" value="WD40 repeat-like"/>
    <property type="match status" value="1"/>
</dbReference>
<accession>A0A2P6MYX6</accession>
<keyword evidence="5 10" id="KW-0853">WD repeat</keyword>
<protein>
    <submittedName>
        <fullName evidence="17">Uncharacterized protein</fullName>
    </submittedName>
</protein>
<dbReference type="InterPro" id="IPR019775">
    <property type="entry name" value="WD40_repeat_CS"/>
</dbReference>
<keyword evidence="2 9" id="KW-0728">SH3 domain</keyword>
<feature type="repeat" description="WD" evidence="10">
    <location>
        <begin position="406"/>
        <end position="447"/>
    </location>
</feature>
<keyword evidence="14" id="KW-1133">Transmembrane helix</keyword>
<feature type="domain" description="F-BAR" evidence="16">
    <location>
        <begin position="948"/>
        <end position="1210"/>
    </location>
</feature>
<keyword evidence="8" id="KW-0206">Cytoskeleton</keyword>
<feature type="coiled-coil region" evidence="12">
    <location>
        <begin position="1148"/>
        <end position="1175"/>
    </location>
</feature>
<keyword evidence="14" id="KW-0812">Transmembrane</keyword>
<name>A0A2P6MYX6_9EUKA</name>
<dbReference type="InterPro" id="IPR001452">
    <property type="entry name" value="SH3_domain"/>
</dbReference>
<feature type="domain" description="SH3" evidence="15">
    <location>
        <begin position="1387"/>
        <end position="1442"/>
    </location>
</feature>
<evidence type="ECO:0000259" key="16">
    <source>
        <dbReference type="PROSITE" id="PS51741"/>
    </source>
</evidence>
<dbReference type="Gene3D" id="2.30.30.40">
    <property type="entry name" value="SH3 Domains"/>
    <property type="match status" value="2"/>
</dbReference>
<dbReference type="SMART" id="SM00320">
    <property type="entry name" value="WD40"/>
    <property type="match status" value="6"/>
</dbReference>
<evidence type="ECO:0000256" key="4">
    <source>
        <dbReference type="ARBA" id="ARBA00022553"/>
    </source>
</evidence>
<dbReference type="GO" id="GO:0005886">
    <property type="term" value="C:plasma membrane"/>
    <property type="evidence" value="ECO:0007669"/>
    <property type="project" value="TreeGrafter"/>
</dbReference>
<keyword evidence="14" id="KW-0472">Membrane</keyword>
<sequence length="1442" mass="159733">MSFSFDFEQVEETGNQPIDEEVCQLFQSDVANRAPAVEIKPNGPINIPSELIEEVDICGVIRKVKRRLMIDVDASSSSERELEELLKTSDLKPGVYEGGFKLWECSEDLIRHLKDVHFEFSGKKVLDLGCGHGLPGLYALKQGAHVHFQDYVKPSAMRNEQVINGITIPNVQLNSKENTTPKATFWAGDWNALNKHWKDLKFDVILTSDTLYNPAYYQRIISIIRDHLSDNGTTYPFVSPSLSSPFCLTRSRIGGSVRQFVDQLSREGELKSERVKHLDDGASNKLDVNIRPFWCPLRLIVFVTCLNMYCSVEMTQATSHALLEVQPDWENSLTSKTHSSFWVSATSQNGRRDGEVKVIVNGDKRTLYGEDGFKVTNWDEKGHNFIDLSQDTDSTNTRFYRPSSSFSIHKKQVNSIDISPLGGLGVSGADDGQLCVWDASNGNVMKTLVGHVGDVLTCQFFPSGQVVLSGASDLMIKIWSPVDGDCAATCVGHSGGILDLGIIDRGRNIVSCSRDGSAKLWEVGSQTIITELFRQNSAVNCCSIARTDQSWGGRERTPDDREYGTSDKLVALGTEDGTIEMIDLRSTSSVLSKREASAINDIIMTSDERMVSAHEDGSVKVWDTRNSTGPVVDAKLSHSPINCLDSSSSDLLYLGTGDGGVYLWDVREKRVTSQYTGSDCEPIREVCVRGGHIYSAARDAKILTYVESRTAENSMKFDSRADVVLDSTNDTAGTAQASKFHENIKTFTVTTTSTGTGVSSGKGDVWHPYVNDPSVAQKILEVLSYLIILAAVPAFLGGVYSCFVMAYGVALGLLGMHAWTRRHSIIFALAAAVFGIYLIVVIILNAIRRVSTVVPDYERTFVGGIGYGTGQFNGSRVFTYIDHGILLILTTLAFFVALKVASERRPEPGTLVHESVTSNTHAPTASTTRFRLEKPLKYSSQCGPNMSLNYERDLWARTLSEGSKIVWDRFKDGKQIMKGMLEFLKDRISYEENFSKSIQKLVKISEKSVEGRSNESIPVCFASMRLQADAACKEHQLFASNLQQSVYIPLKAVREEQSKTHKQLESDIKHLNKDLENQKSLLNKAKSKFHHLSRETEMAETATEKGESENLPPKDIAKLRQKAVASQKLAEAADEIYKTSVGEFQTFQVKYEEEMKTLLRAYQTLEETRNDALKDLMTKYHVLLDAHYASLVESLSIIKAKVDIVDGKADMQSFLMDKQTNQKPPPPVQYEPYIPLNPNRKVVSTLPVYKGGETTVPAEELRPAQSVPNYSNTHKGTITQYPSTTSHSQSTSPVAEGRAPVGMATSSTAVGMATSKTEDYDMPSLPQPRRARANFSYVADEPNELTFKEGDVIVVDKMDPSGWWHGMMGDKKGLFPGNYCDLMGDDEKKVRVTYDFAGQNSDELCVKEGDVLVVENESEGWLLAVDAKGKQGLVPANYTEPL</sequence>
<feature type="transmembrane region" description="Helical" evidence="14">
    <location>
        <begin position="826"/>
        <end position="847"/>
    </location>
</feature>
<dbReference type="EMBL" id="MDYQ01000292">
    <property type="protein sequence ID" value="PRP76907.1"/>
    <property type="molecule type" value="Genomic_DNA"/>
</dbReference>
<feature type="transmembrane region" description="Helical" evidence="14">
    <location>
        <begin position="782"/>
        <end position="814"/>
    </location>
</feature>
<evidence type="ECO:0000256" key="8">
    <source>
        <dbReference type="ARBA" id="ARBA00023212"/>
    </source>
</evidence>
<gene>
    <name evidence="17" type="ORF">PROFUN_06185</name>
</gene>
<dbReference type="InterPro" id="IPR019410">
    <property type="entry name" value="Methyltransf_16"/>
</dbReference>
<keyword evidence="18" id="KW-1185">Reference proteome</keyword>
<dbReference type="GO" id="GO:0030041">
    <property type="term" value="P:actin filament polymerization"/>
    <property type="evidence" value="ECO:0007669"/>
    <property type="project" value="TreeGrafter"/>
</dbReference>
<dbReference type="Pfam" id="PF10294">
    <property type="entry name" value="Methyltransf_16"/>
    <property type="match status" value="1"/>
</dbReference>
<comment type="subcellular location">
    <subcellularLocation>
        <location evidence="1">Cytoplasm</location>
        <location evidence="1">Cytoskeleton</location>
    </subcellularLocation>
</comment>
<dbReference type="InterPro" id="IPR027267">
    <property type="entry name" value="AH/BAR_dom_sf"/>
</dbReference>
<dbReference type="PROSITE" id="PS51741">
    <property type="entry name" value="F_BAR"/>
    <property type="match status" value="1"/>
</dbReference>
<dbReference type="SMART" id="SM00055">
    <property type="entry name" value="FCH"/>
    <property type="match status" value="1"/>
</dbReference>
<feature type="compositionally biased region" description="Low complexity" evidence="13">
    <location>
        <begin position="1280"/>
        <end position="1293"/>
    </location>
</feature>
<evidence type="ECO:0000256" key="3">
    <source>
        <dbReference type="ARBA" id="ARBA00022490"/>
    </source>
</evidence>
<dbReference type="PROSITE" id="PS50294">
    <property type="entry name" value="WD_REPEATS_REGION"/>
    <property type="match status" value="2"/>
</dbReference>
<dbReference type="PANTHER" id="PTHR23065:SF7">
    <property type="entry name" value="NOSTRIN, ISOFORM H"/>
    <property type="match status" value="1"/>
</dbReference>
<evidence type="ECO:0000256" key="6">
    <source>
        <dbReference type="ARBA" id="ARBA00022737"/>
    </source>
</evidence>
<dbReference type="InterPro" id="IPR036028">
    <property type="entry name" value="SH3-like_dom_sf"/>
</dbReference>
<comment type="caution">
    <text evidence="17">The sequence shown here is derived from an EMBL/GenBank/DDBJ whole genome shotgun (WGS) entry which is preliminary data.</text>
</comment>
<dbReference type="SUPFAM" id="SSF50044">
    <property type="entry name" value="SH3-domain"/>
    <property type="match status" value="2"/>
</dbReference>
<keyword evidence="6" id="KW-0677">Repeat</keyword>
<dbReference type="InterPro" id="IPR029063">
    <property type="entry name" value="SAM-dependent_MTases_sf"/>
</dbReference>
<dbReference type="Gene3D" id="3.40.50.150">
    <property type="entry name" value="Vaccinia Virus protein VP39"/>
    <property type="match status" value="1"/>
</dbReference>
<dbReference type="Proteomes" id="UP000241769">
    <property type="component" value="Unassembled WGS sequence"/>
</dbReference>
<dbReference type="InterPro" id="IPR054713">
    <property type="entry name" value="GMIP/FCHO2-like_FCH"/>
</dbReference>
<dbReference type="STRING" id="1890364.A0A2P6MYX6"/>
<dbReference type="PROSITE" id="PS50002">
    <property type="entry name" value="SH3"/>
    <property type="match status" value="2"/>
</dbReference>
<keyword evidence="4" id="KW-0597">Phosphoprotein</keyword>
<dbReference type="PROSITE" id="PS00678">
    <property type="entry name" value="WD_REPEATS_1"/>
    <property type="match status" value="2"/>
</dbReference>
<evidence type="ECO:0000256" key="2">
    <source>
        <dbReference type="ARBA" id="ARBA00022443"/>
    </source>
</evidence>
<dbReference type="InterPro" id="IPR015943">
    <property type="entry name" value="WD40/YVTN_repeat-like_dom_sf"/>
</dbReference>
<evidence type="ECO:0000256" key="10">
    <source>
        <dbReference type="PROSITE-ProRule" id="PRU00221"/>
    </source>
</evidence>
<evidence type="ECO:0000259" key="15">
    <source>
        <dbReference type="PROSITE" id="PS50002"/>
    </source>
</evidence>
<feature type="compositionally biased region" description="Basic and acidic residues" evidence="13">
    <location>
        <begin position="1092"/>
        <end position="1108"/>
    </location>
</feature>
<dbReference type="SUPFAM" id="SSF53335">
    <property type="entry name" value="S-adenosyl-L-methionine-dependent methyltransferases"/>
    <property type="match status" value="1"/>
</dbReference>
<organism evidence="17 18">
    <name type="scientific">Planoprotostelium fungivorum</name>
    <dbReference type="NCBI Taxonomy" id="1890364"/>
    <lineage>
        <taxon>Eukaryota</taxon>
        <taxon>Amoebozoa</taxon>
        <taxon>Evosea</taxon>
        <taxon>Variosea</taxon>
        <taxon>Cavosteliida</taxon>
        <taxon>Cavosteliaceae</taxon>
        <taxon>Planoprotostelium</taxon>
    </lineage>
</organism>
<evidence type="ECO:0000256" key="12">
    <source>
        <dbReference type="SAM" id="Coils"/>
    </source>
</evidence>
<dbReference type="Gene3D" id="2.130.10.10">
    <property type="entry name" value="YVTN repeat-like/Quinoprotein amine dehydrogenase"/>
    <property type="match status" value="2"/>
</dbReference>
<dbReference type="GO" id="GO:0005737">
    <property type="term" value="C:cytoplasm"/>
    <property type="evidence" value="ECO:0007669"/>
    <property type="project" value="TreeGrafter"/>
</dbReference>
<evidence type="ECO:0000313" key="18">
    <source>
        <dbReference type="Proteomes" id="UP000241769"/>
    </source>
</evidence>
<dbReference type="SUPFAM" id="SSF103657">
    <property type="entry name" value="BAR/IMD domain-like"/>
    <property type="match status" value="1"/>
</dbReference>
<dbReference type="PANTHER" id="PTHR23065">
    <property type="entry name" value="PROLINE-SERINE-THREONINE PHOSPHATASE INTERACTING PROTEIN 1"/>
    <property type="match status" value="1"/>
</dbReference>
<feature type="region of interest" description="Disordered" evidence="13">
    <location>
        <begin position="1092"/>
        <end position="1112"/>
    </location>
</feature>
<dbReference type="InParanoid" id="A0A2P6MYX6"/>
<feature type="domain" description="SH3" evidence="15">
    <location>
        <begin position="1326"/>
        <end position="1385"/>
    </location>
</feature>
<evidence type="ECO:0000256" key="11">
    <source>
        <dbReference type="PROSITE-ProRule" id="PRU01077"/>
    </source>
</evidence>
<feature type="repeat" description="WD" evidence="10">
    <location>
        <begin position="610"/>
        <end position="632"/>
    </location>
</feature>